<evidence type="ECO:0008006" key="5">
    <source>
        <dbReference type="Google" id="ProtNLM"/>
    </source>
</evidence>
<feature type="region of interest" description="Disordered" evidence="2">
    <location>
        <begin position="152"/>
        <end position="175"/>
    </location>
</feature>
<sequence>MIIYLGADHQGFQLKEAIKSFLKNKGYQIEDVGNLRYDEQDDYPEFAAAVGKRVSEDYENSRGILICSSGVGMSVVVNKFRHVRAALVATPDQAFDSRNDDDANVLVIAANYATSDMARKILITWLETPFLREPRYLRRIAEIDSVEEEFLKPSRGEAETAHKVRPQNQDSISWK</sequence>
<dbReference type="PANTHER" id="PTHR30345:SF0">
    <property type="entry name" value="DNA DAMAGE-REPAIR_TOLERATION PROTEIN DRT102"/>
    <property type="match status" value="1"/>
</dbReference>
<proteinExistence type="inferred from homology"/>
<dbReference type="SUPFAM" id="SSF89623">
    <property type="entry name" value="Ribose/Galactose isomerase RpiB/AlsB"/>
    <property type="match status" value="1"/>
</dbReference>
<accession>A0A0G1L421</accession>
<feature type="compositionally biased region" description="Polar residues" evidence="2">
    <location>
        <begin position="166"/>
        <end position="175"/>
    </location>
</feature>
<name>A0A0G1L421_9BACT</name>
<dbReference type="Proteomes" id="UP000033966">
    <property type="component" value="Unassembled WGS sequence"/>
</dbReference>
<protein>
    <recommendedName>
        <fullName evidence="5">Ribose 5-phosphate isomerase B</fullName>
    </recommendedName>
</protein>
<dbReference type="NCBIfam" id="TIGR00689">
    <property type="entry name" value="rpiB_lacA_lacB"/>
    <property type="match status" value="1"/>
</dbReference>
<dbReference type="GO" id="GO:0005975">
    <property type="term" value="P:carbohydrate metabolic process"/>
    <property type="evidence" value="ECO:0007669"/>
    <property type="project" value="InterPro"/>
</dbReference>
<dbReference type="InterPro" id="IPR036569">
    <property type="entry name" value="RpiB_LacA_LacB_sf"/>
</dbReference>
<dbReference type="NCBIfam" id="NF004051">
    <property type="entry name" value="PRK05571.1"/>
    <property type="match status" value="1"/>
</dbReference>
<gene>
    <name evidence="3" type="ORF">UW92_C0030G0014</name>
</gene>
<feature type="compositionally biased region" description="Basic and acidic residues" evidence="2">
    <location>
        <begin position="152"/>
        <end position="162"/>
    </location>
</feature>
<dbReference type="InterPro" id="IPR003500">
    <property type="entry name" value="RpiB_LacA_LacB"/>
</dbReference>
<dbReference type="Pfam" id="PF02502">
    <property type="entry name" value="LacAB_rpiB"/>
    <property type="match status" value="1"/>
</dbReference>
<organism evidence="3 4">
    <name type="scientific">Candidatus Jorgensenbacteria bacterium GW2011_GWA2_45_13</name>
    <dbReference type="NCBI Taxonomy" id="1618662"/>
    <lineage>
        <taxon>Bacteria</taxon>
        <taxon>Candidatus Joergenseniibacteriota</taxon>
    </lineage>
</organism>
<comment type="caution">
    <text evidence="3">The sequence shown here is derived from an EMBL/GenBank/DDBJ whole genome shotgun (WGS) entry which is preliminary data.</text>
</comment>
<comment type="similarity">
    <text evidence="1">Belongs to the LacAB/RpiB family.</text>
</comment>
<reference evidence="3 4" key="1">
    <citation type="journal article" date="2015" name="Nature">
        <title>rRNA introns, odd ribosomes, and small enigmatic genomes across a large radiation of phyla.</title>
        <authorList>
            <person name="Brown C.T."/>
            <person name="Hug L.A."/>
            <person name="Thomas B.C."/>
            <person name="Sharon I."/>
            <person name="Castelle C.J."/>
            <person name="Singh A."/>
            <person name="Wilkins M.J."/>
            <person name="Williams K.H."/>
            <person name="Banfield J.F."/>
        </authorList>
    </citation>
    <scope>NUCLEOTIDE SEQUENCE [LARGE SCALE GENOMIC DNA]</scope>
</reference>
<dbReference type="Gene3D" id="3.40.1400.10">
    <property type="entry name" value="Sugar-phosphate isomerase, RpiB/LacA/LacB"/>
    <property type="match status" value="1"/>
</dbReference>
<evidence type="ECO:0000313" key="4">
    <source>
        <dbReference type="Proteomes" id="UP000033966"/>
    </source>
</evidence>
<evidence type="ECO:0000313" key="3">
    <source>
        <dbReference type="EMBL" id="KKT90686.1"/>
    </source>
</evidence>
<dbReference type="GO" id="GO:0016861">
    <property type="term" value="F:intramolecular oxidoreductase activity, interconverting aldoses and ketoses"/>
    <property type="evidence" value="ECO:0007669"/>
    <property type="project" value="UniProtKB-ARBA"/>
</dbReference>
<dbReference type="PANTHER" id="PTHR30345">
    <property type="entry name" value="RIBOSE-5-PHOSPHATE ISOMERASE B"/>
    <property type="match status" value="1"/>
</dbReference>
<dbReference type="AlphaFoldDB" id="A0A0G1L421"/>
<evidence type="ECO:0000256" key="1">
    <source>
        <dbReference type="ARBA" id="ARBA00008754"/>
    </source>
</evidence>
<dbReference type="EMBL" id="LCKF01000030">
    <property type="protein sequence ID" value="KKT90686.1"/>
    <property type="molecule type" value="Genomic_DNA"/>
</dbReference>
<evidence type="ECO:0000256" key="2">
    <source>
        <dbReference type="SAM" id="MobiDB-lite"/>
    </source>
</evidence>
<dbReference type="PIRSF" id="PIRSF005384">
    <property type="entry name" value="RpiB_LacA_B"/>
    <property type="match status" value="1"/>
</dbReference>